<feature type="DNA-binding region" description="OmpR/PhoB-type" evidence="7">
    <location>
        <begin position="150"/>
        <end position="248"/>
    </location>
</feature>
<dbReference type="PANTHER" id="PTHR48111:SF22">
    <property type="entry name" value="REGULATOR OF RPOS"/>
    <property type="match status" value="1"/>
</dbReference>
<dbReference type="GO" id="GO:0005829">
    <property type="term" value="C:cytosol"/>
    <property type="evidence" value="ECO:0007669"/>
    <property type="project" value="TreeGrafter"/>
</dbReference>
<feature type="compositionally biased region" description="Pro residues" evidence="8">
    <location>
        <begin position="16"/>
        <end position="26"/>
    </location>
</feature>
<dbReference type="InterPro" id="IPR001867">
    <property type="entry name" value="OmpR/PhoB-type_DNA-bd"/>
</dbReference>
<dbReference type="SUPFAM" id="SSF52172">
    <property type="entry name" value="CheY-like"/>
    <property type="match status" value="1"/>
</dbReference>
<dbReference type="AlphaFoldDB" id="A0A6J4JSC2"/>
<keyword evidence="5" id="KW-0804">Transcription</keyword>
<keyword evidence="1 6" id="KW-0597">Phosphoprotein</keyword>
<feature type="domain" description="Response regulatory" evidence="9">
    <location>
        <begin position="29"/>
        <end position="142"/>
    </location>
</feature>
<feature type="compositionally biased region" description="Polar residues" evidence="8">
    <location>
        <begin position="1"/>
        <end position="10"/>
    </location>
</feature>
<dbReference type="FunFam" id="3.40.50.2300:FF:000001">
    <property type="entry name" value="DNA-binding response regulator PhoB"/>
    <property type="match status" value="1"/>
</dbReference>
<evidence type="ECO:0000256" key="1">
    <source>
        <dbReference type="ARBA" id="ARBA00022553"/>
    </source>
</evidence>
<dbReference type="PANTHER" id="PTHR48111">
    <property type="entry name" value="REGULATOR OF RPOS"/>
    <property type="match status" value="1"/>
</dbReference>
<dbReference type="CDD" id="cd17574">
    <property type="entry name" value="REC_OmpR"/>
    <property type="match status" value="1"/>
</dbReference>
<evidence type="ECO:0000256" key="4">
    <source>
        <dbReference type="ARBA" id="ARBA00023125"/>
    </source>
</evidence>
<accession>A0A6J4JSC2</accession>
<dbReference type="FunFam" id="1.10.10.10:FF:000005">
    <property type="entry name" value="Two-component system response regulator"/>
    <property type="match status" value="1"/>
</dbReference>
<dbReference type="PROSITE" id="PS50110">
    <property type="entry name" value="RESPONSE_REGULATORY"/>
    <property type="match status" value="1"/>
</dbReference>
<evidence type="ECO:0000259" key="9">
    <source>
        <dbReference type="PROSITE" id="PS50110"/>
    </source>
</evidence>
<dbReference type="GO" id="GO:0000156">
    <property type="term" value="F:phosphorelay response regulator activity"/>
    <property type="evidence" value="ECO:0007669"/>
    <property type="project" value="TreeGrafter"/>
</dbReference>
<dbReference type="Gene3D" id="3.40.50.2300">
    <property type="match status" value="1"/>
</dbReference>
<keyword evidence="4 7" id="KW-0238">DNA-binding</keyword>
<dbReference type="GO" id="GO:0032993">
    <property type="term" value="C:protein-DNA complex"/>
    <property type="evidence" value="ECO:0007669"/>
    <property type="project" value="TreeGrafter"/>
</dbReference>
<dbReference type="GO" id="GO:0006355">
    <property type="term" value="P:regulation of DNA-templated transcription"/>
    <property type="evidence" value="ECO:0007669"/>
    <property type="project" value="InterPro"/>
</dbReference>
<dbReference type="InterPro" id="IPR001789">
    <property type="entry name" value="Sig_transdc_resp-reg_receiver"/>
</dbReference>
<dbReference type="InterPro" id="IPR039420">
    <property type="entry name" value="WalR-like"/>
</dbReference>
<proteinExistence type="predicted"/>
<evidence type="ECO:0000256" key="8">
    <source>
        <dbReference type="SAM" id="MobiDB-lite"/>
    </source>
</evidence>
<dbReference type="Gene3D" id="1.10.10.10">
    <property type="entry name" value="Winged helix-like DNA-binding domain superfamily/Winged helix DNA-binding domain"/>
    <property type="match status" value="1"/>
</dbReference>
<protein>
    <submittedName>
        <fullName evidence="11">Two-component transcriptional response regulator, LuxR family</fullName>
    </submittedName>
</protein>
<evidence type="ECO:0000256" key="3">
    <source>
        <dbReference type="ARBA" id="ARBA00023015"/>
    </source>
</evidence>
<keyword evidence="2" id="KW-0902">Two-component regulatory system</keyword>
<dbReference type="GO" id="GO:0000976">
    <property type="term" value="F:transcription cis-regulatory region binding"/>
    <property type="evidence" value="ECO:0007669"/>
    <property type="project" value="TreeGrafter"/>
</dbReference>
<dbReference type="EMBL" id="CADCTC010000228">
    <property type="protein sequence ID" value="CAA9286184.1"/>
    <property type="molecule type" value="Genomic_DNA"/>
</dbReference>
<gene>
    <name evidence="11" type="ORF">AVDCRST_MAG77-4765</name>
</gene>
<evidence type="ECO:0000313" key="11">
    <source>
        <dbReference type="EMBL" id="CAA9286184.1"/>
    </source>
</evidence>
<dbReference type="CDD" id="cd00383">
    <property type="entry name" value="trans_reg_C"/>
    <property type="match status" value="1"/>
</dbReference>
<organism evidence="11">
    <name type="scientific">uncultured Chloroflexota bacterium</name>
    <dbReference type="NCBI Taxonomy" id="166587"/>
    <lineage>
        <taxon>Bacteria</taxon>
        <taxon>Bacillati</taxon>
        <taxon>Chloroflexota</taxon>
        <taxon>environmental samples</taxon>
    </lineage>
</organism>
<reference evidence="11" key="1">
    <citation type="submission" date="2020-02" db="EMBL/GenBank/DDBJ databases">
        <authorList>
            <person name="Meier V. D."/>
        </authorList>
    </citation>
    <scope>NUCLEOTIDE SEQUENCE</scope>
    <source>
        <strain evidence="11">AVDCRST_MAG77</strain>
    </source>
</reference>
<dbReference type="SMART" id="SM00448">
    <property type="entry name" value="REC"/>
    <property type="match status" value="1"/>
</dbReference>
<dbReference type="InterPro" id="IPR011006">
    <property type="entry name" value="CheY-like_superfamily"/>
</dbReference>
<feature type="region of interest" description="Disordered" evidence="8">
    <location>
        <begin position="1"/>
        <end position="27"/>
    </location>
</feature>
<evidence type="ECO:0000256" key="7">
    <source>
        <dbReference type="PROSITE-ProRule" id="PRU01091"/>
    </source>
</evidence>
<keyword evidence="3" id="KW-0805">Transcription regulation</keyword>
<evidence type="ECO:0000256" key="2">
    <source>
        <dbReference type="ARBA" id="ARBA00023012"/>
    </source>
</evidence>
<dbReference type="Pfam" id="PF00072">
    <property type="entry name" value="Response_reg"/>
    <property type="match status" value="1"/>
</dbReference>
<evidence type="ECO:0000259" key="10">
    <source>
        <dbReference type="PROSITE" id="PS51755"/>
    </source>
</evidence>
<dbReference type="Gene3D" id="6.10.250.690">
    <property type="match status" value="1"/>
</dbReference>
<name>A0A6J4JSC2_9CHLR</name>
<dbReference type="SMART" id="SM00862">
    <property type="entry name" value="Trans_reg_C"/>
    <property type="match status" value="1"/>
</dbReference>
<evidence type="ECO:0000256" key="6">
    <source>
        <dbReference type="PROSITE-ProRule" id="PRU00169"/>
    </source>
</evidence>
<sequence length="250" mass="28194">MQREMTTSKGTEAHPEPPQPFQPPPSSLKALVVEDDASIAEFIRVGLGYERFEVTVCVDGLEAVRTAERVRPDLVVLDWMLPGMDGLEVCRRLSAFGDPAIVMLTAKDALADRVAGLEMGADDYVVKPFQFEELVARIRAVLRRRASQTRTAPSFAGITLDPRTREVTRNDQPIELSPREFDLLRLFLEQPRRVFTKQQILEQVWGYDFAGSDNIVEVYVGYLREKLGDRSPARLLRTVRGVGYTLRDDG</sequence>
<dbReference type="Pfam" id="PF00486">
    <property type="entry name" value="Trans_reg_C"/>
    <property type="match status" value="1"/>
</dbReference>
<evidence type="ECO:0000256" key="5">
    <source>
        <dbReference type="ARBA" id="ARBA00023163"/>
    </source>
</evidence>
<feature type="modified residue" description="4-aspartylphosphate" evidence="6">
    <location>
        <position position="78"/>
    </location>
</feature>
<feature type="domain" description="OmpR/PhoB-type" evidence="10">
    <location>
        <begin position="150"/>
        <end position="248"/>
    </location>
</feature>
<dbReference type="InterPro" id="IPR036388">
    <property type="entry name" value="WH-like_DNA-bd_sf"/>
</dbReference>
<dbReference type="PROSITE" id="PS51755">
    <property type="entry name" value="OMPR_PHOB"/>
    <property type="match status" value="1"/>
</dbReference>